<accession>A0A6C0F905</accession>
<name>A0A6C0F905_9ZZZZ</name>
<dbReference type="AlphaFoldDB" id="A0A6C0F905"/>
<proteinExistence type="predicted"/>
<sequence length="240" mass="27497">MYWSRKFKLSDCKECNYIGIRKNDKRHAELYICEDGTNTLQRRSSRVLNRKNDVLANQAIGFLKADVTKNCNDKCIKPNRSLQHLYRSNSQPNKNEKKYSYSYNDFLRIKRYSKNLPTSSKWKTTGASNTYGYGGNCNKDGTCNPNIPKVIWKPNNKQYGVQGAVASSSRLDRLKLETIRAEKSSKTCGTGNEFKCFGLYYAGKPRNDGFIFNKNHNEINCPQNNARGRVRGNTSQKPNC</sequence>
<reference evidence="1" key="1">
    <citation type="journal article" date="2020" name="Nature">
        <title>Giant virus diversity and host interactions through global metagenomics.</title>
        <authorList>
            <person name="Schulz F."/>
            <person name="Roux S."/>
            <person name="Paez-Espino D."/>
            <person name="Jungbluth S."/>
            <person name="Walsh D.A."/>
            <person name="Denef V.J."/>
            <person name="McMahon K.D."/>
            <person name="Konstantinidis K.T."/>
            <person name="Eloe-Fadrosh E.A."/>
            <person name="Kyrpides N.C."/>
            <person name="Woyke T."/>
        </authorList>
    </citation>
    <scope>NUCLEOTIDE SEQUENCE</scope>
    <source>
        <strain evidence="1">GVMAG-S-ERX555997-44</strain>
    </source>
</reference>
<dbReference type="EMBL" id="MN738799">
    <property type="protein sequence ID" value="QHT37564.1"/>
    <property type="molecule type" value="Genomic_DNA"/>
</dbReference>
<organism evidence="1">
    <name type="scientific">viral metagenome</name>
    <dbReference type="NCBI Taxonomy" id="1070528"/>
    <lineage>
        <taxon>unclassified sequences</taxon>
        <taxon>metagenomes</taxon>
        <taxon>organismal metagenomes</taxon>
    </lineage>
</organism>
<protein>
    <submittedName>
        <fullName evidence="1">Uncharacterized protein</fullName>
    </submittedName>
</protein>
<evidence type="ECO:0000313" key="1">
    <source>
        <dbReference type="EMBL" id="QHT37564.1"/>
    </source>
</evidence>